<feature type="transmembrane region" description="Helical" evidence="1">
    <location>
        <begin position="36"/>
        <end position="56"/>
    </location>
</feature>
<dbReference type="AlphaFoldDB" id="A0ABD3PYF0"/>
<dbReference type="InterPro" id="IPR052514">
    <property type="entry name" value="SAM-dependent_MTase"/>
</dbReference>
<sequence>MSISRLGFEQLPHPGPSGMKTCESRLLATDKTISRLLLSSILAGVLVSFLNVAFAIRHNSIKSQLCSTERQNEANVAALKQFYTKSIDLEVAHDNKKMGCSDLNVIAPYVRIVMDRYNYERRQLIFDVGANRGQDASMIFGVFQQVIGMCMPYAKSFKVVAIEPSPKVFCELEELVQRRNWAPSAILRLNIGLSDKSGVVEFTDPGNEGGSLEGNVVMELPEFSEQDLERMTSCLISDHKSYSVAGQRTFVNTYTMDRLVESLELASIREIDPADHILILKIDTEGHDLHVIRGSKHLLANKRISFVLFEVWTNQNLKAIVEFMDRHDYLCFIIFPTMLVPVHAVDWWYPHLDNFTSVWWGNGFCGIRDSPSLSLLYKAFHADSDFLTDAYHVVMKRSTPLTHTAR</sequence>
<protein>
    <recommendedName>
        <fullName evidence="2">Methyltransferase FkbM domain-containing protein</fullName>
    </recommendedName>
</protein>
<evidence type="ECO:0000256" key="1">
    <source>
        <dbReference type="SAM" id="Phobius"/>
    </source>
</evidence>
<name>A0ABD3PYF0_9STRA</name>
<dbReference type="SUPFAM" id="SSF53335">
    <property type="entry name" value="S-adenosyl-L-methionine-dependent methyltransferases"/>
    <property type="match status" value="1"/>
</dbReference>
<proteinExistence type="predicted"/>
<keyword evidence="1" id="KW-1133">Transmembrane helix</keyword>
<organism evidence="3 4">
    <name type="scientific">Stephanodiscus triporus</name>
    <dbReference type="NCBI Taxonomy" id="2934178"/>
    <lineage>
        <taxon>Eukaryota</taxon>
        <taxon>Sar</taxon>
        <taxon>Stramenopiles</taxon>
        <taxon>Ochrophyta</taxon>
        <taxon>Bacillariophyta</taxon>
        <taxon>Coscinodiscophyceae</taxon>
        <taxon>Thalassiosirophycidae</taxon>
        <taxon>Stephanodiscales</taxon>
        <taxon>Stephanodiscaceae</taxon>
        <taxon>Stephanodiscus</taxon>
    </lineage>
</organism>
<evidence type="ECO:0000313" key="3">
    <source>
        <dbReference type="EMBL" id="KAL3792709.1"/>
    </source>
</evidence>
<comment type="caution">
    <text evidence="3">The sequence shown here is derived from an EMBL/GenBank/DDBJ whole genome shotgun (WGS) entry which is preliminary data.</text>
</comment>
<accession>A0ABD3PYF0</accession>
<dbReference type="InterPro" id="IPR029063">
    <property type="entry name" value="SAM-dependent_MTases_sf"/>
</dbReference>
<evidence type="ECO:0000259" key="2">
    <source>
        <dbReference type="Pfam" id="PF05050"/>
    </source>
</evidence>
<dbReference type="InterPro" id="IPR006342">
    <property type="entry name" value="FkbM_mtfrase"/>
</dbReference>
<dbReference type="PANTHER" id="PTHR34203:SF15">
    <property type="entry name" value="SLL1173 PROTEIN"/>
    <property type="match status" value="1"/>
</dbReference>
<dbReference type="Gene3D" id="3.40.50.150">
    <property type="entry name" value="Vaccinia Virus protein VP39"/>
    <property type="match status" value="1"/>
</dbReference>
<dbReference type="NCBIfam" id="TIGR01444">
    <property type="entry name" value="fkbM_fam"/>
    <property type="match status" value="1"/>
</dbReference>
<dbReference type="PANTHER" id="PTHR34203">
    <property type="entry name" value="METHYLTRANSFERASE, FKBM FAMILY PROTEIN"/>
    <property type="match status" value="1"/>
</dbReference>
<gene>
    <name evidence="3" type="ORF">ACHAW5_005814</name>
</gene>
<keyword evidence="4" id="KW-1185">Reference proteome</keyword>
<reference evidence="3 4" key="1">
    <citation type="submission" date="2024-10" db="EMBL/GenBank/DDBJ databases">
        <title>Updated reference genomes for cyclostephanoid diatoms.</title>
        <authorList>
            <person name="Roberts W.R."/>
            <person name="Alverson A.J."/>
        </authorList>
    </citation>
    <scope>NUCLEOTIDE SEQUENCE [LARGE SCALE GENOMIC DNA]</scope>
    <source>
        <strain evidence="3 4">AJA276-08</strain>
    </source>
</reference>
<keyword evidence="1" id="KW-0812">Transmembrane</keyword>
<dbReference type="Pfam" id="PF05050">
    <property type="entry name" value="Methyltransf_21"/>
    <property type="match status" value="1"/>
</dbReference>
<feature type="domain" description="Methyltransferase FkbM" evidence="2">
    <location>
        <begin position="127"/>
        <end position="330"/>
    </location>
</feature>
<evidence type="ECO:0000313" key="4">
    <source>
        <dbReference type="Proteomes" id="UP001530315"/>
    </source>
</evidence>
<keyword evidence="1" id="KW-0472">Membrane</keyword>
<dbReference type="Proteomes" id="UP001530315">
    <property type="component" value="Unassembled WGS sequence"/>
</dbReference>
<dbReference type="EMBL" id="JALLAZ020000542">
    <property type="protein sequence ID" value="KAL3792709.1"/>
    <property type="molecule type" value="Genomic_DNA"/>
</dbReference>